<protein>
    <submittedName>
        <fullName evidence="2">Uncharacterized protein</fullName>
    </submittedName>
</protein>
<organism evidence="2 3">
    <name type="scientific">Ruegeria intermedia</name>
    <dbReference type="NCBI Taxonomy" id="996115"/>
    <lineage>
        <taxon>Bacteria</taxon>
        <taxon>Pseudomonadati</taxon>
        <taxon>Pseudomonadota</taxon>
        <taxon>Alphaproteobacteria</taxon>
        <taxon>Rhodobacterales</taxon>
        <taxon>Roseobacteraceae</taxon>
        <taxon>Ruegeria</taxon>
    </lineage>
</organism>
<gene>
    <name evidence="2" type="ORF">SAMN05444279_1496</name>
</gene>
<proteinExistence type="predicted"/>
<dbReference type="EMBL" id="FQVK01000049">
    <property type="protein sequence ID" value="SHF44964.1"/>
    <property type="molecule type" value="Genomic_DNA"/>
</dbReference>
<dbReference type="OrthoDB" id="7646241at2"/>
<evidence type="ECO:0000313" key="2">
    <source>
        <dbReference type="EMBL" id="SHF44964.1"/>
    </source>
</evidence>
<dbReference type="AlphaFoldDB" id="A0A1M5BR03"/>
<dbReference type="Proteomes" id="UP000325134">
    <property type="component" value="Unassembled WGS sequence"/>
</dbReference>
<dbReference type="RefSeq" id="WP_149777493.1">
    <property type="nucleotide sequence ID" value="NZ_FQVK01000049.1"/>
</dbReference>
<sequence>MPTPDFQRGYAYPTGQARRAAGNPDHTHTEWRCTRCDKLLGIRRGGQLHLRFARGHEYFVSLPAVATCRGCGTLNKAPSPAL</sequence>
<keyword evidence="3" id="KW-1185">Reference proteome</keyword>
<feature type="region of interest" description="Disordered" evidence="1">
    <location>
        <begin position="1"/>
        <end position="27"/>
    </location>
</feature>
<reference evidence="2 3" key="1">
    <citation type="submission" date="2016-11" db="EMBL/GenBank/DDBJ databases">
        <authorList>
            <person name="Varghese N."/>
            <person name="Submissions S."/>
        </authorList>
    </citation>
    <scope>NUCLEOTIDE SEQUENCE [LARGE SCALE GENOMIC DNA]</scope>
    <source>
        <strain evidence="2 3">DSM 29341</strain>
    </source>
</reference>
<evidence type="ECO:0000256" key="1">
    <source>
        <dbReference type="SAM" id="MobiDB-lite"/>
    </source>
</evidence>
<name>A0A1M5BR03_9RHOB</name>
<evidence type="ECO:0000313" key="3">
    <source>
        <dbReference type="Proteomes" id="UP000325134"/>
    </source>
</evidence>
<accession>A0A1M5BR03</accession>